<dbReference type="GO" id="GO:0009450">
    <property type="term" value="P:gamma-aminobutyric acid catabolic process"/>
    <property type="evidence" value="ECO:0007669"/>
    <property type="project" value="TreeGrafter"/>
</dbReference>
<evidence type="ECO:0000259" key="2">
    <source>
        <dbReference type="Pfam" id="PF00171"/>
    </source>
</evidence>
<dbReference type="Pfam" id="PF00171">
    <property type="entry name" value="Aldedh"/>
    <property type="match status" value="1"/>
</dbReference>
<dbReference type="InterPro" id="IPR015590">
    <property type="entry name" value="Aldehyde_DH_dom"/>
</dbReference>
<dbReference type="InterPro" id="IPR016162">
    <property type="entry name" value="Ald_DH_N"/>
</dbReference>
<accession>A0AAD9H799</accession>
<reference evidence="3" key="1">
    <citation type="submission" date="2021-06" db="EMBL/GenBank/DDBJ databases">
        <title>Comparative genomics, transcriptomics and evolutionary studies reveal genomic signatures of adaptation to plant cell wall in hemibiotrophic fungi.</title>
        <authorList>
            <consortium name="DOE Joint Genome Institute"/>
            <person name="Baroncelli R."/>
            <person name="Diaz J.F."/>
            <person name="Benocci T."/>
            <person name="Peng M."/>
            <person name="Battaglia E."/>
            <person name="Haridas S."/>
            <person name="Andreopoulos W."/>
            <person name="Labutti K."/>
            <person name="Pangilinan J."/>
            <person name="Floch G.L."/>
            <person name="Makela M.R."/>
            <person name="Henrissat B."/>
            <person name="Grigoriev I.V."/>
            <person name="Crouch J.A."/>
            <person name="De Vries R.P."/>
            <person name="Sukno S.A."/>
            <person name="Thon M.R."/>
        </authorList>
    </citation>
    <scope>NUCLEOTIDE SEQUENCE</scope>
    <source>
        <strain evidence="3">MAFF235873</strain>
    </source>
</reference>
<dbReference type="GO" id="GO:0005737">
    <property type="term" value="C:cytoplasm"/>
    <property type="evidence" value="ECO:0007669"/>
    <property type="project" value="TreeGrafter"/>
</dbReference>
<dbReference type="SUPFAM" id="SSF53720">
    <property type="entry name" value="ALDH-like"/>
    <property type="match status" value="1"/>
</dbReference>
<gene>
    <name evidence="3" type="ORF">LX32DRAFT_657224</name>
</gene>
<name>A0AAD9H799_9PEZI</name>
<sequence>MAKKRVGFLRKRVCGNAHAFTPALILLLENGKAFAEAKHEVVYAAGCSVIIKSPSGTSFSALELARFSLAADIPSAVIHTVPKKNMEATWSQHITSLERSSASLALWPSGTYLDTSMFARSKVNQRGHNRMEVAHNNTFGPRATIVSLGAEVEAGQLDNATEYGLSL</sequence>
<feature type="domain" description="Aldehyde dehydrogenase" evidence="2">
    <location>
        <begin position="43"/>
        <end position="87"/>
    </location>
</feature>
<protein>
    <recommendedName>
        <fullName evidence="2">Aldehyde dehydrogenase domain-containing protein</fullName>
    </recommendedName>
</protein>
<evidence type="ECO:0000313" key="3">
    <source>
        <dbReference type="EMBL" id="KAK2023106.1"/>
    </source>
</evidence>
<dbReference type="Gene3D" id="3.40.605.10">
    <property type="entry name" value="Aldehyde Dehydrogenase, Chain A, domain 1"/>
    <property type="match status" value="1"/>
</dbReference>
<dbReference type="PANTHER" id="PTHR43353">
    <property type="entry name" value="SUCCINATE-SEMIALDEHYDE DEHYDROGENASE, MITOCHONDRIAL"/>
    <property type="match status" value="1"/>
</dbReference>
<dbReference type="AlphaFoldDB" id="A0AAD9H799"/>
<evidence type="ECO:0000256" key="1">
    <source>
        <dbReference type="ARBA" id="ARBA00023002"/>
    </source>
</evidence>
<proteinExistence type="predicted"/>
<dbReference type="PANTHER" id="PTHR43353:SF5">
    <property type="entry name" value="SUCCINATE-SEMIALDEHYDE DEHYDROGENASE, MITOCHONDRIAL"/>
    <property type="match status" value="1"/>
</dbReference>
<dbReference type="InterPro" id="IPR016161">
    <property type="entry name" value="Ald_DH/histidinol_DH"/>
</dbReference>
<organism evidence="3 4">
    <name type="scientific">Colletotrichum zoysiae</name>
    <dbReference type="NCBI Taxonomy" id="1216348"/>
    <lineage>
        <taxon>Eukaryota</taxon>
        <taxon>Fungi</taxon>
        <taxon>Dikarya</taxon>
        <taxon>Ascomycota</taxon>
        <taxon>Pezizomycotina</taxon>
        <taxon>Sordariomycetes</taxon>
        <taxon>Hypocreomycetidae</taxon>
        <taxon>Glomerellales</taxon>
        <taxon>Glomerellaceae</taxon>
        <taxon>Colletotrichum</taxon>
        <taxon>Colletotrichum graminicola species complex</taxon>
    </lineage>
</organism>
<dbReference type="InterPro" id="IPR050740">
    <property type="entry name" value="Aldehyde_DH_Superfamily"/>
</dbReference>
<evidence type="ECO:0000313" key="4">
    <source>
        <dbReference type="Proteomes" id="UP001232148"/>
    </source>
</evidence>
<dbReference type="Proteomes" id="UP001232148">
    <property type="component" value="Unassembled WGS sequence"/>
</dbReference>
<comment type="caution">
    <text evidence="3">The sequence shown here is derived from an EMBL/GenBank/DDBJ whole genome shotgun (WGS) entry which is preliminary data.</text>
</comment>
<keyword evidence="4" id="KW-1185">Reference proteome</keyword>
<keyword evidence="1" id="KW-0560">Oxidoreductase</keyword>
<dbReference type="EMBL" id="MU843013">
    <property type="protein sequence ID" value="KAK2023106.1"/>
    <property type="molecule type" value="Genomic_DNA"/>
</dbReference>
<dbReference type="GO" id="GO:0004777">
    <property type="term" value="F:succinate-semialdehyde dehydrogenase (NAD+) activity"/>
    <property type="evidence" value="ECO:0007669"/>
    <property type="project" value="TreeGrafter"/>
</dbReference>